<dbReference type="EMBL" id="CAMXCT010000998">
    <property type="protein sequence ID" value="CAI3985511.1"/>
    <property type="molecule type" value="Genomic_DNA"/>
</dbReference>
<organism evidence="2">
    <name type="scientific">Cladocopium goreaui</name>
    <dbReference type="NCBI Taxonomy" id="2562237"/>
    <lineage>
        <taxon>Eukaryota</taxon>
        <taxon>Sar</taxon>
        <taxon>Alveolata</taxon>
        <taxon>Dinophyceae</taxon>
        <taxon>Suessiales</taxon>
        <taxon>Symbiodiniaceae</taxon>
        <taxon>Cladocopium</taxon>
    </lineage>
</organism>
<dbReference type="EMBL" id="CAMXCT030000998">
    <property type="protein sequence ID" value="CAL4772823.1"/>
    <property type="molecule type" value="Genomic_DNA"/>
</dbReference>
<dbReference type="Proteomes" id="UP001152797">
    <property type="component" value="Unassembled WGS sequence"/>
</dbReference>
<dbReference type="SUPFAM" id="SSF52096">
    <property type="entry name" value="ClpP/crotonase"/>
    <property type="match status" value="1"/>
</dbReference>
<dbReference type="NCBIfam" id="NF006128">
    <property type="entry name" value="PRK08272.1"/>
    <property type="match status" value="1"/>
</dbReference>
<reference evidence="3 4" key="2">
    <citation type="submission" date="2024-05" db="EMBL/GenBank/DDBJ databases">
        <authorList>
            <person name="Chen Y."/>
            <person name="Shah S."/>
            <person name="Dougan E. K."/>
            <person name="Thang M."/>
            <person name="Chan C."/>
        </authorList>
    </citation>
    <scope>NUCLEOTIDE SEQUENCE [LARGE SCALE GENOMIC DNA]</scope>
</reference>
<dbReference type="Pfam" id="PF00378">
    <property type="entry name" value="ECH_1"/>
    <property type="match status" value="1"/>
</dbReference>
<comment type="caution">
    <text evidence="2">The sequence shown here is derived from an EMBL/GenBank/DDBJ whole genome shotgun (WGS) entry which is preliminary data.</text>
</comment>
<dbReference type="PANTHER" id="PTHR43802">
    <property type="entry name" value="ENOYL-COA HYDRATASE"/>
    <property type="match status" value="1"/>
</dbReference>
<feature type="non-terminal residue" evidence="2">
    <location>
        <position position="302"/>
    </location>
</feature>
<evidence type="ECO:0000256" key="1">
    <source>
        <dbReference type="ARBA" id="ARBA00005254"/>
    </source>
</evidence>
<dbReference type="OrthoDB" id="2018133at2759"/>
<name>A0A9P1C835_9DINO</name>
<proteinExistence type="inferred from homology"/>
<dbReference type="InterPro" id="IPR029045">
    <property type="entry name" value="ClpP/crotonase-like_dom_sf"/>
</dbReference>
<gene>
    <name evidence="2" type="ORF">C1SCF055_LOCUS12951</name>
</gene>
<dbReference type="Gene3D" id="3.90.226.10">
    <property type="entry name" value="2-enoyl-CoA Hydratase, Chain A, domain 1"/>
    <property type="match status" value="1"/>
</dbReference>
<dbReference type="EMBL" id="CAMXCT020000998">
    <property type="protein sequence ID" value="CAL1138886.1"/>
    <property type="molecule type" value="Genomic_DNA"/>
</dbReference>
<evidence type="ECO:0000313" key="4">
    <source>
        <dbReference type="Proteomes" id="UP001152797"/>
    </source>
</evidence>
<dbReference type="CDD" id="cd06558">
    <property type="entry name" value="crotonase-like"/>
    <property type="match status" value="1"/>
</dbReference>
<keyword evidence="4" id="KW-1185">Reference proteome</keyword>
<sequence>SIAAPSKMETSLKSVEYVVDPTTRIATISLARPKRLNAIDDVMPREIAKCVALANADDRVHAIILQGLGRAFCAGYDLKEYSEGSPVGDASPNQGMPWDPTVDFHFMWTNTQDFMSLWHSFKPTICKVHGFAVAGGSDIALCCDLVVMAEDAKIGYPPARVWGCPTTAMWTFRLGPERAKRMLLTGDLITGTEAAQMGLVLRAVPVDQLDATVLELARRMSSVPRNQLMMQKMVINQSIEASMAATQRLATFFDGVTRHSPEGMWFKARAEEVGFAQAVKERDQGDFIAPEVARRTLRRAKL</sequence>
<dbReference type="AlphaFoldDB" id="A0A9P1C835"/>
<accession>A0A9P1C835</accession>
<evidence type="ECO:0000313" key="3">
    <source>
        <dbReference type="EMBL" id="CAL4772823.1"/>
    </source>
</evidence>
<reference evidence="2" key="1">
    <citation type="submission" date="2022-10" db="EMBL/GenBank/DDBJ databases">
        <authorList>
            <person name="Chen Y."/>
            <person name="Dougan E. K."/>
            <person name="Chan C."/>
            <person name="Rhodes N."/>
            <person name="Thang M."/>
        </authorList>
    </citation>
    <scope>NUCLEOTIDE SEQUENCE</scope>
</reference>
<evidence type="ECO:0000313" key="2">
    <source>
        <dbReference type="EMBL" id="CAI3985511.1"/>
    </source>
</evidence>
<dbReference type="PANTHER" id="PTHR43802:SF1">
    <property type="entry name" value="IP11341P-RELATED"/>
    <property type="match status" value="1"/>
</dbReference>
<comment type="similarity">
    <text evidence="1">Belongs to the enoyl-CoA hydratase/isomerase family.</text>
</comment>
<dbReference type="InterPro" id="IPR001753">
    <property type="entry name" value="Enoyl-CoA_hydra/iso"/>
</dbReference>
<protein>
    <submittedName>
        <fullName evidence="3">Enoyl-CoA hydratase EchA13</fullName>
    </submittedName>
</protein>